<gene>
    <name evidence="2" type="ORF">PPSIR1_15815</name>
</gene>
<feature type="domain" description="Co-chaperone DjlA N-terminal" evidence="1">
    <location>
        <begin position="80"/>
        <end position="191"/>
    </location>
</feature>
<protein>
    <recommendedName>
        <fullName evidence="1">Co-chaperone DjlA N-terminal domain-containing protein</fullName>
    </recommendedName>
</protein>
<dbReference type="AlphaFoldDB" id="A6GEN9"/>
<proteinExistence type="predicted"/>
<sequence length="198" mass="22568">MRGDSGSFHCPECRSQRSYTHHKVRRFFTLYFIPLIPLDLLGEYIECDLCVGTFHPDVRHFQAQLQGDRRQVEAEFQTAIKRVMVMMCLADGVVDDDEIETIKQVYGRIAKREISDEEVSDEIVAAMQDSRSVHEYLRGVVGRINDKGKELVVQAAFFVAAADGEFQDEEQELLADIGEALELRSGHFNQIIDELLAD</sequence>
<dbReference type="InterPro" id="IPR029024">
    <property type="entry name" value="TerB-like"/>
</dbReference>
<comment type="caution">
    <text evidence="2">The sequence shown here is derived from an EMBL/GenBank/DDBJ whole genome shotgun (WGS) entry which is preliminary data.</text>
</comment>
<organism evidence="2 3">
    <name type="scientific">Plesiocystis pacifica SIR-1</name>
    <dbReference type="NCBI Taxonomy" id="391625"/>
    <lineage>
        <taxon>Bacteria</taxon>
        <taxon>Pseudomonadati</taxon>
        <taxon>Myxococcota</taxon>
        <taxon>Polyangia</taxon>
        <taxon>Nannocystales</taxon>
        <taxon>Nannocystaceae</taxon>
        <taxon>Plesiocystis</taxon>
    </lineage>
</organism>
<dbReference type="EMBL" id="ABCS01000084">
    <property type="protein sequence ID" value="EDM75685.1"/>
    <property type="molecule type" value="Genomic_DNA"/>
</dbReference>
<keyword evidence="3" id="KW-1185">Reference proteome</keyword>
<dbReference type="RefSeq" id="WP_006975179.1">
    <property type="nucleotide sequence ID" value="NZ_ABCS01000084.1"/>
</dbReference>
<name>A6GEN9_9BACT</name>
<evidence type="ECO:0000313" key="2">
    <source>
        <dbReference type="EMBL" id="EDM75685.1"/>
    </source>
</evidence>
<evidence type="ECO:0000259" key="1">
    <source>
        <dbReference type="Pfam" id="PF05099"/>
    </source>
</evidence>
<dbReference type="eggNOG" id="COG3793">
    <property type="taxonomic scope" value="Bacteria"/>
</dbReference>
<dbReference type="STRING" id="391625.PPSIR1_15815"/>
<reference evidence="2 3" key="1">
    <citation type="submission" date="2007-06" db="EMBL/GenBank/DDBJ databases">
        <authorList>
            <person name="Shimkets L."/>
            <person name="Ferriera S."/>
            <person name="Johnson J."/>
            <person name="Kravitz S."/>
            <person name="Beeson K."/>
            <person name="Sutton G."/>
            <person name="Rogers Y.-H."/>
            <person name="Friedman R."/>
            <person name="Frazier M."/>
            <person name="Venter J.C."/>
        </authorList>
    </citation>
    <scope>NUCLEOTIDE SEQUENCE [LARGE SCALE GENOMIC DNA]</scope>
    <source>
        <strain evidence="2 3">SIR-1</strain>
    </source>
</reference>
<dbReference type="InterPro" id="IPR007791">
    <property type="entry name" value="DjlA_N"/>
</dbReference>
<dbReference type="CDD" id="cd07177">
    <property type="entry name" value="terB_like"/>
    <property type="match status" value="1"/>
</dbReference>
<accession>A6GEN9</accession>
<dbReference type="Proteomes" id="UP000005801">
    <property type="component" value="Unassembled WGS sequence"/>
</dbReference>
<evidence type="ECO:0000313" key="3">
    <source>
        <dbReference type="Proteomes" id="UP000005801"/>
    </source>
</evidence>
<dbReference type="OrthoDB" id="5515715at2"/>
<dbReference type="SUPFAM" id="SSF158682">
    <property type="entry name" value="TerB-like"/>
    <property type="match status" value="1"/>
</dbReference>
<dbReference type="Pfam" id="PF05099">
    <property type="entry name" value="TerB"/>
    <property type="match status" value="1"/>
</dbReference>
<dbReference type="Gene3D" id="1.10.3680.10">
    <property type="entry name" value="TerB-like"/>
    <property type="match status" value="1"/>
</dbReference>